<dbReference type="InterPro" id="IPR003409">
    <property type="entry name" value="MORN"/>
</dbReference>
<keyword evidence="1" id="KW-0677">Repeat</keyword>
<dbReference type="Proteomes" id="UP000688137">
    <property type="component" value="Unassembled WGS sequence"/>
</dbReference>
<evidence type="ECO:0008006" key="4">
    <source>
        <dbReference type="Google" id="ProtNLM"/>
    </source>
</evidence>
<dbReference type="EMBL" id="CAJJDM010000057">
    <property type="protein sequence ID" value="CAD8076466.1"/>
    <property type="molecule type" value="Genomic_DNA"/>
</dbReference>
<dbReference type="PANTHER" id="PTHR23084:SF263">
    <property type="entry name" value="MORN REPEAT-CONTAINING PROTEIN 1"/>
    <property type="match status" value="1"/>
</dbReference>
<dbReference type="AlphaFoldDB" id="A0A8S1MID6"/>
<evidence type="ECO:0000313" key="2">
    <source>
        <dbReference type="EMBL" id="CAD8076466.1"/>
    </source>
</evidence>
<accession>A0A8S1MID6</accession>
<keyword evidence="3" id="KW-1185">Reference proteome</keyword>
<proteinExistence type="predicted"/>
<protein>
    <recommendedName>
        <fullName evidence="4">MORN repeat protein</fullName>
    </recommendedName>
</protein>
<evidence type="ECO:0000313" key="3">
    <source>
        <dbReference type="Proteomes" id="UP000688137"/>
    </source>
</evidence>
<dbReference type="SMART" id="SM00698">
    <property type="entry name" value="MORN"/>
    <property type="match status" value="4"/>
</dbReference>
<comment type="caution">
    <text evidence="2">The sequence shown here is derived from an EMBL/GenBank/DDBJ whole genome shotgun (WGS) entry which is preliminary data.</text>
</comment>
<dbReference type="PANTHER" id="PTHR23084">
    <property type="entry name" value="PHOSPHATIDYLINOSITOL-4-PHOSPHATE 5-KINASE RELATED"/>
    <property type="match status" value="1"/>
</dbReference>
<dbReference type="OMA" id="FKDNKRH"/>
<dbReference type="Pfam" id="PF02493">
    <property type="entry name" value="MORN"/>
    <property type="match status" value="4"/>
</dbReference>
<reference evidence="2" key="1">
    <citation type="submission" date="2021-01" db="EMBL/GenBank/DDBJ databases">
        <authorList>
            <consortium name="Genoscope - CEA"/>
            <person name="William W."/>
        </authorList>
    </citation>
    <scope>NUCLEOTIDE SEQUENCE</scope>
</reference>
<name>A0A8S1MID6_PARPR</name>
<gene>
    <name evidence="2" type="ORF">PPRIM_AZ9-3.1.T0560141</name>
</gene>
<evidence type="ECO:0000256" key="1">
    <source>
        <dbReference type="ARBA" id="ARBA00022737"/>
    </source>
</evidence>
<organism evidence="2 3">
    <name type="scientific">Paramecium primaurelia</name>
    <dbReference type="NCBI Taxonomy" id="5886"/>
    <lineage>
        <taxon>Eukaryota</taxon>
        <taxon>Sar</taxon>
        <taxon>Alveolata</taxon>
        <taxon>Ciliophora</taxon>
        <taxon>Intramacronucleata</taxon>
        <taxon>Oligohymenophorea</taxon>
        <taxon>Peniculida</taxon>
        <taxon>Parameciidae</taxon>
        <taxon>Paramecium</taxon>
    </lineage>
</organism>
<sequence length="299" mass="34826">METAIECLEKLNSSIKNQLKQYNFQNIINQNINQEIIKQFYTQNPLDFSQIPPEFNCQNYGQIKEFKNQNEIYFGEVDEKAQKHGKGIQIQKKGDIIYEGIWQENQLKWGQKTQFNELQECTILKGYMKDKKLNGQGTKITSFGDLYEGQFIDDKLNGEGYSQTNDGEIYNGSFKDNKRHGQGKLYKKDGEYYIGSFKNGKKNGDGFLNLTNGDNYSGWFQDDKFNGKGVYTVKKDNSKFKGHFQNNKKEGNFEIIYNDNSLETGMFQNDIRNGQFRFYSPNQQVPLREVQYNNGKIVK</sequence>